<keyword evidence="13" id="KW-1185">Reference proteome</keyword>
<reference evidence="13" key="1">
    <citation type="journal article" date="2019" name="Int. J. Syst. Evol. Microbiol.">
        <title>The Global Catalogue of Microorganisms (GCM) 10K type strain sequencing project: providing services to taxonomists for standard genome sequencing and annotation.</title>
        <authorList>
            <consortium name="The Broad Institute Genomics Platform"/>
            <consortium name="The Broad Institute Genome Sequencing Center for Infectious Disease"/>
            <person name="Wu L."/>
            <person name="Ma J."/>
        </authorList>
    </citation>
    <scope>NUCLEOTIDE SEQUENCE [LARGE SCALE GENOMIC DNA]</scope>
    <source>
        <strain evidence="13">CCM 8778</strain>
    </source>
</reference>
<dbReference type="SMART" id="SM00448">
    <property type="entry name" value="REC"/>
    <property type="match status" value="1"/>
</dbReference>
<feature type="modified residue" description="4-aspartylphosphate" evidence="8">
    <location>
        <position position="63"/>
    </location>
</feature>
<evidence type="ECO:0000313" key="13">
    <source>
        <dbReference type="Proteomes" id="UP000655550"/>
    </source>
</evidence>
<keyword evidence="6 9" id="KW-0238">DNA-binding</keyword>
<feature type="domain" description="Response regulatory" evidence="10">
    <location>
        <begin position="14"/>
        <end position="127"/>
    </location>
</feature>
<keyword evidence="2" id="KW-0963">Cytoplasm</keyword>
<evidence type="ECO:0000259" key="11">
    <source>
        <dbReference type="PROSITE" id="PS51755"/>
    </source>
</evidence>
<dbReference type="PANTHER" id="PTHR48111:SF39">
    <property type="entry name" value="TRANSCRIPTIONAL REGULATORY PROTEIN CPXR"/>
    <property type="match status" value="1"/>
</dbReference>
<comment type="subcellular location">
    <subcellularLocation>
        <location evidence="1">Cytoplasm</location>
    </subcellularLocation>
</comment>
<dbReference type="Proteomes" id="UP000655550">
    <property type="component" value="Unassembled WGS sequence"/>
</dbReference>
<comment type="caution">
    <text evidence="12">The sequence shown here is derived from an EMBL/GenBank/DDBJ whole genome shotgun (WGS) entry which is preliminary data.</text>
</comment>
<evidence type="ECO:0000313" key="12">
    <source>
        <dbReference type="EMBL" id="GGH92633.1"/>
    </source>
</evidence>
<dbReference type="PANTHER" id="PTHR48111">
    <property type="entry name" value="REGULATOR OF RPOS"/>
    <property type="match status" value="1"/>
</dbReference>
<evidence type="ECO:0000256" key="3">
    <source>
        <dbReference type="ARBA" id="ARBA00022553"/>
    </source>
</evidence>
<gene>
    <name evidence="12" type="ORF">GCM10007363_15360</name>
</gene>
<dbReference type="SMART" id="SM00862">
    <property type="entry name" value="Trans_reg_C"/>
    <property type="match status" value="1"/>
</dbReference>
<dbReference type="InterPro" id="IPR001867">
    <property type="entry name" value="OmpR/PhoB-type_DNA-bd"/>
</dbReference>
<proteinExistence type="predicted"/>
<dbReference type="InterPro" id="IPR039420">
    <property type="entry name" value="WalR-like"/>
</dbReference>
<keyword evidence="4" id="KW-0902">Two-component regulatory system</keyword>
<keyword evidence="5" id="KW-0805">Transcription regulation</keyword>
<evidence type="ECO:0000256" key="7">
    <source>
        <dbReference type="ARBA" id="ARBA00023163"/>
    </source>
</evidence>
<dbReference type="InterPro" id="IPR011006">
    <property type="entry name" value="CheY-like_superfamily"/>
</dbReference>
<evidence type="ECO:0000256" key="2">
    <source>
        <dbReference type="ARBA" id="ARBA00022490"/>
    </source>
</evidence>
<evidence type="ECO:0000256" key="6">
    <source>
        <dbReference type="ARBA" id="ARBA00023125"/>
    </source>
</evidence>
<dbReference type="Pfam" id="PF00486">
    <property type="entry name" value="Trans_reg_C"/>
    <property type="match status" value="1"/>
</dbReference>
<dbReference type="Pfam" id="PF00072">
    <property type="entry name" value="Response_reg"/>
    <property type="match status" value="1"/>
</dbReference>
<dbReference type="Gene3D" id="6.10.250.690">
    <property type="match status" value="1"/>
</dbReference>
<dbReference type="GO" id="GO:0003677">
    <property type="term" value="F:DNA binding"/>
    <property type="evidence" value="ECO:0007669"/>
    <property type="project" value="UniProtKB-KW"/>
</dbReference>
<sequence length="240" mass="27189">MHLGLHMNLSPTARILAVEDDPLLAGPLCDDLRRRGFTVEHCADTQSARQRLAAQPFDLLLLDILLPGQDGLAFLASLRQRSAVPVIMMSALGAEQQRIAGFSQGADDYLAKPFSLEEMAVRIAAVLRRVAYERQTRQVRSEYASLCLDEQRGDVRYQGQWAGLTASEYRVLEVLLAHADEVLSKAFLYQQVLQRSYSQHDRSLDMHVSHVRRKLARLDYPVERLQTVWGRGYLFSSQVH</sequence>
<keyword evidence="3 8" id="KW-0597">Phosphoprotein</keyword>
<accession>A0ABQ2AK48</accession>
<dbReference type="InterPro" id="IPR036388">
    <property type="entry name" value="WH-like_DNA-bd_sf"/>
</dbReference>
<name>A0ABQ2AK48_9PSED</name>
<keyword evidence="7" id="KW-0804">Transcription</keyword>
<dbReference type="PROSITE" id="PS50110">
    <property type="entry name" value="RESPONSE_REGULATORY"/>
    <property type="match status" value="1"/>
</dbReference>
<dbReference type="SUPFAM" id="SSF52172">
    <property type="entry name" value="CheY-like"/>
    <property type="match status" value="1"/>
</dbReference>
<evidence type="ECO:0000256" key="8">
    <source>
        <dbReference type="PROSITE-ProRule" id="PRU00169"/>
    </source>
</evidence>
<dbReference type="CDD" id="cd00383">
    <property type="entry name" value="trans_reg_C"/>
    <property type="match status" value="1"/>
</dbReference>
<protein>
    <submittedName>
        <fullName evidence="12">DNA-binding response regulator</fullName>
    </submittedName>
</protein>
<dbReference type="InterPro" id="IPR001789">
    <property type="entry name" value="Sig_transdc_resp-reg_receiver"/>
</dbReference>
<evidence type="ECO:0000256" key="9">
    <source>
        <dbReference type="PROSITE-ProRule" id="PRU01091"/>
    </source>
</evidence>
<dbReference type="Gene3D" id="1.10.10.10">
    <property type="entry name" value="Winged helix-like DNA-binding domain superfamily/Winged helix DNA-binding domain"/>
    <property type="match status" value="1"/>
</dbReference>
<organism evidence="12 13">
    <name type="scientific">Pseudomonas fluvialis</name>
    <dbReference type="NCBI Taxonomy" id="1793966"/>
    <lineage>
        <taxon>Bacteria</taxon>
        <taxon>Pseudomonadati</taxon>
        <taxon>Pseudomonadota</taxon>
        <taxon>Gammaproteobacteria</taxon>
        <taxon>Pseudomonadales</taxon>
        <taxon>Pseudomonadaceae</taxon>
        <taxon>Pseudomonas</taxon>
    </lineage>
</organism>
<feature type="DNA-binding region" description="OmpR/PhoB-type" evidence="9">
    <location>
        <begin position="138"/>
        <end position="237"/>
    </location>
</feature>
<evidence type="ECO:0000256" key="5">
    <source>
        <dbReference type="ARBA" id="ARBA00023015"/>
    </source>
</evidence>
<evidence type="ECO:0000256" key="1">
    <source>
        <dbReference type="ARBA" id="ARBA00004496"/>
    </source>
</evidence>
<dbReference type="PROSITE" id="PS51755">
    <property type="entry name" value="OMPR_PHOB"/>
    <property type="match status" value="1"/>
</dbReference>
<evidence type="ECO:0000259" key="10">
    <source>
        <dbReference type="PROSITE" id="PS50110"/>
    </source>
</evidence>
<dbReference type="Gene3D" id="3.40.50.2300">
    <property type="match status" value="1"/>
</dbReference>
<dbReference type="EMBL" id="BMDE01000004">
    <property type="protein sequence ID" value="GGH92633.1"/>
    <property type="molecule type" value="Genomic_DNA"/>
</dbReference>
<evidence type="ECO:0000256" key="4">
    <source>
        <dbReference type="ARBA" id="ARBA00023012"/>
    </source>
</evidence>
<feature type="domain" description="OmpR/PhoB-type" evidence="11">
    <location>
        <begin position="138"/>
        <end position="237"/>
    </location>
</feature>